<dbReference type="PANTHER" id="PTHR42760:SF133">
    <property type="entry name" value="3-OXOACYL-[ACYL-CARRIER-PROTEIN] REDUCTASE"/>
    <property type="match status" value="1"/>
</dbReference>
<evidence type="ECO:0000313" key="5">
    <source>
        <dbReference type="Proteomes" id="UP000316225"/>
    </source>
</evidence>
<evidence type="ECO:0000259" key="3">
    <source>
        <dbReference type="SMART" id="SM00822"/>
    </source>
</evidence>
<evidence type="ECO:0000256" key="1">
    <source>
        <dbReference type="ARBA" id="ARBA00006484"/>
    </source>
</evidence>
<sequence>MNFHVITNNIIDWPDQFVEMSAHQTRMPWEVKHVCSRPCGASEPFGARPVIVQITFDFSGKTLLLTGANGGIGREIAALFADAGANLVLADRDQAELASFAAGLGGVGGKHVQALDAADPASAQALVDAAVAAFGTVDYVVPSAGIYLAEPFAQMTDDQWRRTLSINLDGVFYLLSRVQGALAEGSAIVNLTSLAGHRGAFTNAHYSASKGALTSLTRSLARELGPRTRVNAVAPGIIETPMTRDLLQTRADSSIAQTPLARLGHPAEIARVVAFLCSDAASFISGETVHVNGGIYML</sequence>
<evidence type="ECO:0000313" key="4">
    <source>
        <dbReference type="EMBL" id="TWI29962.1"/>
    </source>
</evidence>
<dbReference type="PRINTS" id="PR00081">
    <property type="entry name" value="GDHRDH"/>
</dbReference>
<name>A0A562NCP2_9RHOB</name>
<accession>A0A562NCP2</accession>
<comment type="similarity">
    <text evidence="1">Belongs to the short-chain dehydrogenases/reductases (SDR) family.</text>
</comment>
<dbReference type="Proteomes" id="UP000316225">
    <property type="component" value="Unassembled WGS sequence"/>
</dbReference>
<dbReference type="Gene3D" id="3.40.50.720">
    <property type="entry name" value="NAD(P)-binding Rossmann-like Domain"/>
    <property type="match status" value="1"/>
</dbReference>
<dbReference type="PANTHER" id="PTHR42760">
    <property type="entry name" value="SHORT-CHAIN DEHYDROGENASES/REDUCTASES FAMILY MEMBER"/>
    <property type="match status" value="1"/>
</dbReference>
<dbReference type="PROSITE" id="PS00061">
    <property type="entry name" value="ADH_SHORT"/>
    <property type="match status" value="1"/>
</dbReference>
<proteinExistence type="inferred from homology"/>
<dbReference type="InterPro" id="IPR057326">
    <property type="entry name" value="KR_dom"/>
</dbReference>
<dbReference type="InterPro" id="IPR002347">
    <property type="entry name" value="SDR_fam"/>
</dbReference>
<dbReference type="InterPro" id="IPR020904">
    <property type="entry name" value="Sc_DH/Rdtase_CS"/>
</dbReference>
<feature type="domain" description="Ketoreductase" evidence="3">
    <location>
        <begin position="61"/>
        <end position="240"/>
    </location>
</feature>
<dbReference type="FunFam" id="3.40.50.720:FF:000084">
    <property type="entry name" value="Short-chain dehydrogenase reductase"/>
    <property type="match status" value="1"/>
</dbReference>
<gene>
    <name evidence="4" type="ORF">IQ24_03435</name>
</gene>
<keyword evidence="5" id="KW-1185">Reference proteome</keyword>
<protein>
    <submittedName>
        <fullName evidence="4">3-oxoacyl-[acyl-carrier protein] reductase</fullName>
    </submittedName>
</protein>
<comment type="caution">
    <text evidence="4">The sequence shown here is derived from an EMBL/GenBank/DDBJ whole genome shotgun (WGS) entry which is preliminary data.</text>
</comment>
<organism evidence="4 5">
    <name type="scientific">Paracoccus sulfuroxidans</name>
    <dbReference type="NCBI Taxonomy" id="384678"/>
    <lineage>
        <taxon>Bacteria</taxon>
        <taxon>Pseudomonadati</taxon>
        <taxon>Pseudomonadota</taxon>
        <taxon>Alphaproteobacteria</taxon>
        <taxon>Rhodobacterales</taxon>
        <taxon>Paracoccaceae</taxon>
        <taxon>Paracoccus</taxon>
    </lineage>
</organism>
<dbReference type="GO" id="GO:0016616">
    <property type="term" value="F:oxidoreductase activity, acting on the CH-OH group of donors, NAD or NADP as acceptor"/>
    <property type="evidence" value="ECO:0007669"/>
    <property type="project" value="TreeGrafter"/>
</dbReference>
<dbReference type="Pfam" id="PF13561">
    <property type="entry name" value="adh_short_C2"/>
    <property type="match status" value="1"/>
</dbReference>
<dbReference type="PRINTS" id="PR00080">
    <property type="entry name" value="SDRFAMILY"/>
</dbReference>
<dbReference type="InterPro" id="IPR036291">
    <property type="entry name" value="NAD(P)-bd_dom_sf"/>
</dbReference>
<reference evidence="4 5" key="1">
    <citation type="journal article" date="2015" name="Stand. Genomic Sci.">
        <title>Genomic Encyclopedia of Bacterial and Archaeal Type Strains, Phase III: the genomes of soil and plant-associated and newly described type strains.</title>
        <authorList>
            <person name="Whitman W.B."/>
            <person name="Woyke T."/>
            <person name="Klenk H.P."/>
            <person name="Zhou Y."/>
            <person name="Lilburn T.G."/>
            <person name="Beck B.J."/>
            <person name="De Vos P."/>
            <person name="Vandamme P."/>
            <person name="Eisen J.A."/>
            <person name="Garrity G."/>
            <person name="Hugenholtz P."/>
            <person name="Kyrpides N.C."/>
        </authorList>
    </citation>
    <scope>NUCLEOTIDE SEQUENCE [LARGE SCALE GENOMIC DNA]</scope>
    <source>
        <strain evidence="4 5">CGMCC 1.5364</strain>
    </source>
</reference>
<dbReference type="AlphaFoldDB" id="A0A562NCP2"/>
<evidence type="ECO:0000256" key="2">
    <source>
        <dbReference type="ARBA" id="ARBA00023002"/>
    </source>
</evidence>
<dbReference type="SMART" id="SM00822">
    <property type="entry name" value="PKS_KR"/>
    <property type="match status" value="1"/>
</dbReference>
<dbReference type="SUPFAM" id="SSF51735">
    <property type="entry name" value="NAD(P)-binding Rossmann-fold domains"/>
    <property type="match status" value="1"/>
</dbReference>
<dbReference type="EMBL" id="VLKU01000012">
    <property type="protein sequence ID" value="TWI29962.1"/>
    <property type="molecule type" value="Genomic_DNA"/>
</dbReference>
<dbReference type="NCBIfam" id="NF005559">
    <property type="entry name" value="PRK07231.1"/>
    <property type="match status" value="1"/>
</dbReference>
<keyword evidence="2" id="KW-0560">Oxidoreductase</keyword>